<dbReference type="Gene3D" id="3.30.200.20">
    <property type="entry name" value="Phosphorylase Kinase, domain 1"/>
    <property type="match status" value="1"/>
</dbReference>
<dbReference type="Gene3D" id="1.10.510.10">
    <property type="entry name" value="Transferase(Phosphotransferase) domain 1"/>
    <property type="match status" value="1"/>
</dbReference>
<keyword evidence="4" id="KW-0067">ATP-binding</keyword>
<dbReference type="Proteomes" id="UP000735456">
    <property type="component" value="Unassembled WGS sequence"/>
</dbReference>
<evidence type="ECO:0000256" key="4">
    <source>
        <dbReference type="ARBA" id="ARBA00022840"/>
    </source>
</evidence>
<dbReference type="EMBL" id="AATQVU010000002">
    <property type="protein sequence ID" value="EFO3163935.1"/>
    <property type="molecule type" value="Genomic_DNA"/>
</dbReference>
<dbReference type="PROSITE" id="PS50011">
    <property type="entry name" value="PROTEIN_KINASE_DOM"/>
    <property type="match status" value="1"/>
</dbReference>
<name>A0A9P2I7E2_ECOLX</name>
<evidence type="ECO:0000259" key="5">
    <source>
        <dbReference type="PROSITE" id="PS50011"/>
    </source>
</evidence>
<keyword evidence="6" id="KW-0723">Serine/threonine-protein kinase</keyword>
<dbReference type="PANTHER" id="PTHR43289">
    <property type="entry name" value="MITOGEN-ACTIVATED PROTEIN KINASE KINASE KINASE 20-RELATED"/>
    <property type="match status" value="1"/>
</dbReference>
<dbReference type="CDD" id="cd14014">
    <property type="entry name" value="STKc_PknB_like"/>
    <property type="match status" value="1"/>
</dbReference>
<dbReference type="InterPro" id="IPR011009">
    <property type="entry name" value="Kinase-like_dom_sf"/>
</dbReference>
<dbReference type="AlphaFoldDB" id="A0A9P2I7E2"/>
<dbReference type="PANTHER" id="PTHR43289:SF6">
    <property type="entry name" value="SERINE_THREONINE-PROTEIN KINASE NEKL-3"/>
    <property type="match status" value="1"/>
</dbReference>
<evidence type="ECO:0000256" key="2">
    <source>
        <dbReference type="ARBA" id="ARBA00022741"/>
    </source>
</evidence>
<proteinExistence type="predicted"/>
<evidence type="ECO:0000313" key="6">
    <source>
        <dbReference type="EMBL" id="EFO3163935.1"/>
    </source>
</evidence>
<dbReference type="GO" id="GO:0004674">
    <property type="term" value="F:protein serine/threonine kinase activity"/>
    <property type="evidence" value="ECO:0007669"/>
    <property type="project" value="UniProtKB-KW"/>
</dbReference>
<dbReference type="SUPFAM" id="SSF56112">
    <property type="entry name" value="Protein kinase-like (PK-like)"/>
    <property type="match status" value="1"/>
</dbReference>
<feature type="domain" description="Protein kinase" evidence="5">
    <location>
        <begin position="13"/>
        <end position="291"/>
    </location>
</feature>
<evidence type="ECO:0000256" key="3">
    <source>
        <dbReference type="ARBA" id="ARBA00022777"/>
    </source>
</evidence>
<gene>
    <name evidence="6" type="ORF">DP913_02525</name>
</gene>
<keyword evidence="2" id="KW-0547">Nucleotide-binding</keyword>
<dbReference type="Pfam" id="PF00069">
    <property type="entry name" value="Pkinase"/>
    <property type="match status" value="1"/>
</dbReference>
<evidence type="ECO:0000313" key="7">
    <source>
        <dbReference type="Proteomes" id="UP000735456"/>
    </source>
</evidence>
<protein>
    <submittedName>
        <fullName evidence="6">Serine/threonine protein kinase</fullName>
    </submittedName>
</protein>
<keyword evidence="3 6" id="KW-0418">Kinase</keyword>
<comment type="caution">
    <text evidence="6">The sequence shown here is derived from an EMBL/GenBank/DDBJ whole genome shotgun (WGS) entry which is preliminary data.</text>
</comment>
<dbReference type="InterPro" id="IPR000719">
    <property type="entry name" value="Prot_kinase_dom"/>
</dbReference>
<evidence type="ECO:0000256" key="1">
    <source>
        <dbReference type="ARBA" id="ARBA00022679"/>
    </source>
</evidence>
<dbReference type="GO" id="GO:0005524">
    <property type="term" value="F:ATP binding"/>
    <property type="evidence" value="ECO:0007669"/>
    <property type="project" value="UniProtKB-KW"/>
</dbReference>
<reference evidence="6" key="1">
    <citation type="submission" date="2018-06" db="EMBL/GenBank/DDBJ databases">
        <authorList>
            <consortium name="GenomeTrakr network: Whole genome sequencing for foodborne pathogen traceback"/>
        </authorList>
    </citation>
    <scope>NUCLEOTIDE SEQUENCE</scope>
    <source>
        <strain evidence="6">PSU-0700</strain>
    </source>
</reference>
<sequence>MINLTPGIQVSRYTILREIGEGGMQKVYLAMDNILSRHVALKTPKNKSAEKRFHRSAILASRVNHPNVAKTLDYFIDDEGREFLTEEFIDGVDLDKAILDTYSSVDPYLTAKIFHNLAKALSASHHVDVIHRDLKPSNIMVGGGINATEIKITDFGISKMAGDEIDEAARNGQDSISSSQTAIGALPYMAPEIIQSQGKVSKPTDIWALGAMMFRILTGKYPFGIGYMAIPNILSGTHVPYPDFIFSNRQYAPLANEIIKLIEDCLKLEPSERPTADELVMRCGELCYPVSTRVFGVIGDTRVKYGFIRVPHLPNVFFHYDSVYGQKPFTNEKVIFSKHRGGGHDRAHPVVKAKK</sequence>
<accession>A0A9P2I7E2</accession>
<dbReference type="InterPro" id="IPR008271">
    <property type="entry name" value="Ser/Thr_kinase_AS"/>
</dbReference>
<dbReference type="SMART" id="SM00220">
    <property type="entry name" value="S_TKc"/>
    <property type="match status" value="1"/>
</dbReference>
<organism evidence="6 7">
    <name type="scientific">Escherichia coli O8</name>
    <dbReference type="NCBI Taxonomy" id="1010796"/>
    <lineage>
        <taxon>Bacteria</taxon>
        <taxon>Pseudomonadati</taxon>
        <taxon>Pseudomonadota</taxon>
        <taxon>Gammaproteobacteria</taxon>
        <taxon>Enterobacterales</taxon>
        <taxon>Enterobacteriaceae</taxon>
        <taxon>Escherichia</taxon>
    </lineage>
</organism>
<keyword evidence="1" id="KW-0808">Transferase</keyword>
<dbReference type="PROSITE" id="PS00108">
    <property type="entry name" value="PROTEIN_KINASE_ST"/>
    <property type="match status" value="1"/>
</dbReference>